<accession>A0A4E0RJH5</accession>
<feature type="signal peptide" evidence="1">
    <location>
        <begin position="1"/>
        <end position="21"/>
    </location>
</feature>
<reference evidence="2" key="1">
    <citation type="submission" date="2019-03" db="EMBL/GenBank/DDBJ databases">
        <title>Improved annotation for the trematode Fasciola hepatica.</title>
        <authorList>
            <person name="Choi Y.-J."/>
            <person name="Martin J."/>
            <person name="Mitreva M."/>
        </authorList>
    </citation>
    <scope>NUCLEOTIDE SEQUENCE [LARGE SCALE GENOMIC DNA]</scope>
</reference>
<proteinExistence type="predicted"/>
<comment type="caution">
    <text evidence="2">The sequence shown here is derived from an EMBL/GenBank/DDBJ whole genome shotgun (WGS) entry which is preliminary data.</text>
</comment>
<dbReference type="Proteomes" id="UP000230066">
    <property type="component" value="Unassembled WGS sequence"/>
</dbReference>
<dbReference type="AlphaFoldDB" id="A0A4E0RJH5"/>
<gene>
    <name evidence="2" type="ORF">D915_003121</name>
</gene>
<evidence type="ECO:0000313" key="2">
    <source>
        <dbReference type="EMBL" id="THD26114.1"/>
    </source>
</evidence>
<keyword evidence="3" id="KW-1185">Reference proteome</keyword>
<sequence>MFSRTGILSFTFLILMGSMKAEDEPCVKCIGNTLTSRVGTISIISRGGYSCGAGNDTKGENSTISRAHSAICSLQRAATLTQQRLCRLLKMLDSIKKPNETANSTVT</sequence>
<name>A0A4E0RJH5_FASHE</name>
<evidence type="ECO:0000256" key="1">
    <source>
        <dbReference type="SAM" id="SignalP"/>
    </source>
</evidence>
<organism evidence="2 3">
    <name type="scientific">Fasciola hepatica</name>
    <name type="common">Liver fluke</name>
    <dbReference type="NCBI Taxonomy" id="6192"/>
    <lineage>
        <taxon>Eukaryota</taxon>
        <taxon>Metazoa</taxon>
        <taxon>Spiralia</taxon>
        <taxon>Lophotrochozoa</taxon>
        <taxon>Platyhelminthes</taxon>
        <taxon>Trematoda</taxon>
        <taxon>Digenea</taxon>
        <taxon>Plagiorchiida</taxon>
        <taxon>Echinostomata</taxon>
        <taxon>Echinostomatoidea</taxon>
        <taxon>Fasciolidae</taxon>
        <taxon>Fasciola</taxon>
    </lineage>
</organism>
<feature type="chain" id="PRO_5020041000" evidence="1">
    <location>
        <begin position="22"/>
        <end position="107"/>
    </location>
</feature>
<dbReference type="EMBL" id="JXXN02000859">
    <property type="protein sequence ID" value="THD26114.1"/>
    <property type="molecule type" value="Genomic_DNA"/>
</dbReference>
<keyword evidence="1" id="KW-0732">Signal</keyword>
<evidence type="ECO:0000313" key="3">
    <source>
        <dbReference type="Proteomes" id="UP000230066"/>
    </source>
</evidence>
<protein>
    <submittedName>
        <fullName evidence="2">Uncharacterized protein</fullName>
    </submittedName>
</protein>